<evidence type="ECO:0000313" key="2">
    <source>
        <dbReference type="EMBL" id="TGU70454.1"/>
    </source>
</evidence>
<keyword evidence="4" id="KW-1185">Reference proteome</keyword>
<organism evidence="2 4">
    <name type="scientific">Geomonas terrae</name>
    <dbReference type="NCBI Taxonomy" id="2562681"/>
    <lineage>
        <taxon>Bacteria</taxon>
        <taxon>Pseudomonadati</taxon>
        <taxon>Thermodesulfobacteriota</taxon>
        <taxon>Desulfuromonadia</taxon>
        <taxon>Geobacterales</taxon>
        <taxon>Geobacteraceae</taxon>
        <taxon>Geomonas</taxon>
    </lineage>
</organism>
<proteinExistence type="predicted"/>
<dbReference type="Pfam" id="PF13692">
    <property type="entry name" value="Glyco_trans_1_4"/>
    <property type="match status" value="1"/>
</dbReference>
<accession>A0A4S1CAV4</accession>
<dbReference type="EMBL" id="SRSC01000004">
    <property type="protein sequence ID" value="TGU70454.1"/>
    <property type="molecule type" value="Genomic_DNA"/>
</dbReference>
<dbReference type="PANTHER" id="PTHR45947:SF3">
    <property type="entry name" value="SULFOQUINOVOSYL TRANSFERASE SQD2"/>
    <property type="match status" value="1"/>
</dbReference>
<dbReference type="RefSeq" id="WP_135870342.1">
    <property type="nucleotide sequence ID" value="NZ_SRSC01000002.1"/>
</dbReference>
<dbReference type="CDD" id="cd03801">
    <property type="entry name" value="GT4_PimA-like"/>
    <property type="match status" value="1"/>
</dbReference>
<dbReference type="Pfam" id="PF13439">
    <property type="entry name" value="Glyco_transf_4"/>
    <property type="match status" value="1"/>
</dbReference>
<name>A0A4S1CAV4_9BACT</name>
<dbReference type="AlphaFoldDB" id="A0A4S1CAV4"/>
<protein>
    <submittedName>
        <fullName evidence="2">Glycosyltransferase</fullName>
    </submittedName>
</protein>
<dbReference type="InterPro" id="IPR028098">
    <property type="entry name" value="Glyco_trans_4-like_N"/>
</dbReference>
<dbReference type="Proteomes" id="UP000306416">
    <property type="component" value="Unassembled WGS sequence"/>
</dbReference>
<evidence type="ECO:0000313" key="4">
    <source>
        <dbReference type="Proteomes" id="UP000306416"/>
    </source>
</evidence>
<evidence type="ECO:0000259" key="1">
    <source>
        <dbReference type="Pfam" id="PF13439"/>
    </source>
</evidence>
<dbReference type="InterPro" id="IPR050194">
    <property type="entry name" value="Glycosyltransferase_grp1"/>
</dbReference>
<sequence>MRILWLSHLIPYPPKAGVLLRSYNLLLQLARVHDVDLLSFVQMGYLETFYPSYESGIADTRQALSAFCKHVEFIPIPSEQRPLGKYFLAAKSLFTKKPYSINWLSSPLYSKALSRLVAENRYDIIHFDTISLAPYRLFCPSVKTVLDHHNIESHMMLRRAENAHLLARPYYWQEGLRLRSYERKVCSHFDLHITCSELDARRLLKVDPGLYVKVMPNGVDPLYFCPSGRSTADKTVIFVGSMNWYPNVEAMRYFISAVWPALKREVPDAKLHVVGAHPPRSLLDLAQLDPSITFFGFVSDVRPYLEEATVYVCPITDGGGTKLKLLDAFAMGKAVVAHPIACEGINAKHGENIMLATTAEEFVSRIRELFADSSLRGVIGGNARKLVLSNYAYDSIGKDLCESYERLCGLGSEIKR</sequence>
<feature type="domain" description="Glycosyltransferase subfamily 4-like N-terminal" evidence="1">
    <location>
        <begin position="102"/>
        <end position="221"/>
    </location>
</feature>
<keyword evidence="2" id="KW-0808">Transferase</keyword>
<dbReference type="GO" id="GO:0016757">
    <property type="term" value="F:glycosyltransferase activity"/>
    <property type="evidence" value="ECO:0007669"/>
    <property type="project" value="UniProtKB-ARBA"/>
</dbReference>
<reference evidence="2 4" key="1">
    <citation type="submission" date="2019-04" db="EMBL/GenBank/DDBJ databases">
        <title>Geobacter oryzae sp. nov., ferric-reducing bacteria isolated from paddy soil.</title>
        <authorList>
            <person name="Xu Z."/>
            <person name="Masuda Y."/>
            <person name="Itoh H."/>
            <person name="Senoo K."/>
        </authorList>
    </citation>
    <scope>NUCLEOTIDE SEQUENCE [LARGE SCALE GENOMIC DNA]</scope>
    <source>
        <strain evidence="2 4">Red111</strain>
    </source>
</reference>
<comment type="caution">
    <text evidence="2">The sequence shown here is derived from an EMBL/GenBank/DDBJ whole genome shotgun (WGS) entry which is preliminary data.</text>
</comment>
<dbReference type="EMBL" id="SRSC01000002">
    <property type="protein sequence ID" value="TGU72874.1"/>
    <property type="molecule type" value="Genomic_DNA"/>
</dbReference>
<gene>
    <name evidence="3" type="ORF">E4633_11345</name>
    <name evidence="2" type="ORF">E4633_15735</name>
</gene>
<dbReference type="Gene3D" id="3.40.50.2000">
    <property type="entry name" value="Glycogen Phosphorylase B"/>
    <property type="match status" value="2"/>
</dbReference>
<dbReference type="PANTHER" id="PTHR45947">
    <property type="entry name" value="SULFOQUINOVOSYL TRANSFERASE SQD2"/>
    <property type="match status" value="1"/>
</dbReference>
<dbReference type="SUPFAM" id="SSF53756">
    <property type="entry name" value="UDP-Glycosyltransferase/glycogen phosphorylase"/>
    <property type="match status" value="1"/>
</dbReference>
<evidence type="ECO:0000313" key="3">
    <source>
        <dbReference type="EMBL" id="TGU72874.1"/>
    </source>
</evidence>